<dbReference type="EMBL" id="APAU02000015">
    <property type="protein sequence ID" value="EUB62023.1"/>
    <property type="molecule type" value="Genomic_DNA"/>
</dbReference>
<evidence type="ECO:0000313" key="3">
    <source>
        <dbReference type="Proteomes" id="UP000019149"/>
    </source>
</evidence>
<dbReference type="RefSeq" id="XP_024353219.1">
    <property type="nucleotide sequence ID" value="XM_024492293.1"/>
</dbReference>
<reference evidence="2 3" key="1">
    <citation type="journal article" date="2013" name="Nat. Genet.">
        <title>The genome of the hydatid tapeworm Echinococcus granulosus.</title>
        <authorList>
            <person name="Zheng H."/>
            <person name="Zhang W."/>
            <person name="Zhang L."/>
            <person name="Zhang Z."/>
            <person name="Li J."/>
            <person name="Lu G."/>
            <person name="Zhu Y."/>
            <person name="Wang Y."/>
            <person name="Huang Y."/>
            <person name="Liu J."/>
            <person name="Kang H."/>
            <person name="Chen J."/>
            <person name="Wang L."/>
            <person name="Chen A."/>
            <person name="Yu S."/>
            <person name="Gao Z."/>
            <person name="Jin L."/>
            <person name="Gu W."/>
            <person name="Wang Z."/>
            <person name="Zhao L."/>
            <person name="Shi B."/>
            <person name="Wen H."/>
            <person name="Lin R."/>
            <person name="Jones M.K."/>
            <person name="Brejova B."/>
            <person name="Vinar T."/>
            <person name="Zhao G."/>
            <person name="McManus D.P."/>
            <person name="Chen Z."/>
            <person name="Zhou Y."/>
            <person name="Wang S."/>
        </authorList>
    </citation>
    <scope>NUCLEOTIDE SEQUENCE [LARGE SCALE GENOMIC DNA]</scope>
</reference>
<evidence type="ECO:0000256" key="1">
    <source>
        <dbReference type="SAM" id="MobiDB-lite"/>
    </source>
</evidence>
<comment type="caution">
    <text evidence="2">The sequence shown here is derived from an EMBL/GenBank/DDBJ whole genome shotgun (WGS) entry which is preliminary data.</text>
</comment>
<keyword evidence="3" id="KW-1185">Reference proteome</keyword>
<protein>
    <submittedName>
        <fullName evidence="2">Uncharacterized protein</fullName>
    </submittedName>
</protein>
<gene>
    <name evidence="2" type="ORF">EGR_03044</name>
</gene>
<dbReference type="CTD" id="36338759"/>
<dbReference type="Proteomes" id="UP000019149">
    <property type="component" value="Unassembled WGS sequence"/>
</dbReference>
<sequence length="56" mass="6497">MPETTLKKPNMKTNDKCLDFATCPASTLTSTSRRHGFHSHLQEERLESNHMLKRKL</sequence>
<organism evidence="2 3">
    <name type="scientific">Echinococcus granulosus</name>
    <name type="common">Hydatid tapeworm</name>
    <dbReference type="NCBI Taxonomy" id="6210"/>
    <lineage>
        <taxon>Eukaryota</taxon>
        <taxon>Metazoa</taxon>
        <taxon>Spiralia</taxon>
        <taxon>Lophotrochozoa</taxon>
        <taxon>Platyhelminthes</taxon>
        <taxon>Cestoda</taxon>
        <taxon>Eucestoda</taxon>
        <taxon>Cyclophyllidea</taxon>
        <taxon>Taeniidae</taxon>
        <taxon>Echinococcus</taxon>
        <taxon>Echinococcus granulosus group</taxon>
    </lineage>
</organism>
<dbReference type="KEGG" id="egl:EGR_03044"/>
<dbReference type="AlphaFoldDB" id="W6ULU4"/>
<evidence type="ECO:0000313" key="2">
    <source>
        <dbReference type="EMBL" id="EUB62023.1"/>
    </source>
</evidence>
<name>W6ULU4_ECHGR</name>
<proteinExistence type="predicted"/>
<feature type="region of interest" description="Disordered" evidence="1">
    <location>
        <begin position="29"/>
        <end position="56"/>
    </location>
</feature>
<accession>W6ULU4</accession>
<dbReference type="GeneID" id="36338759"/>
<feature type="compositionally biased region" description="Basic and acidic residues" evidence="1">
    <location>
        <begin position="40"/>
        <end position="50"/>
    </location>
</feature>